<evidence type="ECO:0000259" key="5">
    <source>
        <dbReference type="PROSITE" id="PS50045"/>
    </source>
</evidence>
<dbReference type="InterPro" id="IPR025943">
    <property type="entry name" value="Sigma_54_int_dom_ATP-bd_2"/>
</dbReference>
<dbReference type="PANTHER" id="PTHR32071">
    <property type="entry name" value="TRANSCRIPTIONAL REGULATORY PROTEIN"/>
    <property type="match status" value="1"/>
</dbReference>
<dbReference type="CDD" id="cd00130">
    <property type="entry name" value="PAS"/>
    <property type="match status" value="1"/>
</dbReference>
<keyword evidence="4" id="KW-0804">Transcription</keyword>
<dbReference type="Pfam" id="PF02954">
    <property type="entry name" value="HTH_8"/>
    <property type="match status" value="1"/>
</dbReference>
<dbReference type="Gene3D" id="3.40.50.2300">
    <property type="match status" value="1"/>
</dbReference>
<dbReference type="PROSITE" id="PS50045">
    <property type="entry name" value="SIGMA54_INTERACT_4"/>
    <property type="match status" value="1"/>
</dbReference>
<dbReference type="InterPro" id="IPR009057">
    <property type="entry name" value="Homeodomain-like_sf"/>
</dbReference>
<comment type="caution">
    <text evidence="7">The sequence shown here is derived from an EMBL/GenBank/DDBJ whole genome shotgun (WGS) entry which is preliminary data.</text>
</comment>
<keyword evidence="3" id="KW-0805">Transcription regulation</keyword>
<organism evidence="7 8">
    <name type="scientific">Proteiniclasticum aestuarii</name>
    <dbReference type="NCBI Taxonomy" id="2817862"/>
    <lineage>
        <taxon>Bacteria</taxon>
        <taxon>Bacillati</taxon>
        <taxon>Bacillota</taxon>
        <taxon>Clostridia</taxon>
        <taxon>Eubacteriales</taxon>
        <taxon>Clostridiaceae</taxon>
        <taxon>Proteiniclasticum</taxon>
    </lineage>
</organism>
<dbReference type="InterPro" id="IPR013767">
    <property type="entry name" value="PAS_fold"/>
</dbReference>
<dbReference type="PROSITE" id="PS00676">
    <property type="entry name" value="SIGMA54_INTERACT_2"/>
    <property type="match status" value="1"/>
</dbReference>
<dbReference type="SUPFAM" id="SSF46689">
    <property type="entry name" value="Homeodomain-like"/>
    <property type="match status" value="1"/>
</dbReference>
<name>A0A939H708_9CLOT</name>
<dbReference type="SUPFAM" id="SSF52540">
    <property type="entry name" value="P-loop containing nucleoside triphosphate hydrolases"/>
    <property type="match status" value="1"/>
</dbReference>
<feature type="domain" description="Sigma-54 factor interaction" evidence="5">
    <location>
        <begin position="321"/>
        <end position="551"/>
    </location>
</feature>
<dbReference type="SMART" id="SM00382">
    <property type="entry name" value="AAA"/>
    <property type="match status" value="1"/>
</dbReference>
<feature type="domain" description="PAS" evidence="6">
    <location>
        <begin position="192"/>
        <end position="236"/>
    </location>
</feature>
<dbReference type="InterPro" id="IPR010524">
    <property type="entry name" value="Sig_transdc_resp-reg_PrpR_N"/>
</dbReference>
<dbReference type="EMBL" id="JAFNJU010000007">
    <property type="protein sequence ID" value="MBO1265457.1"/>
    <property type="molecule type" value="Genomic_DNA"/>
</dbReference>
<dbReference type="FunFam" id="3.40.50.300:FF:000006">
    <property type="entry name" value="DNA-binding transcriptional regulator NtrC"/>
    <property type="match status" value="1"/>
</dbReference>
<sequence>MKDIVVLAPIQDVYDKTAEIISEQGYSNVDVVLGTMSQGLEIAKQLEKEGVQIIVARGGTYKLVKSQLKIPVVEIKVSAYDIVNSFDQIKDPNEVIGLVGYSNVVFGFNVLKKIIPNEVRMILLNSESEIPDIIEEYKGKGIRTFVGDSNAAKVVQGLHCRGIMISSQKESIQVAIQEARRILSAVKHEKHMTEHLRAVMNFVGDGIISIDRNDRVTHFNQTAENILKLSASESIGCKIFDIFRSPRIHEILHSKKKYVGEMISEGTLKLSFNQIPLQESEGVNGAVITFQEIQEIQRMEFNIRKSIAKKGFVAKYDFDKIIHKSAEMKDCIDTAREYAVYDAPVHIFGESGTGKELFAQSIHNGSKRKSGAFLAVNCAALPPNLIESEFFGYEEGAFTGAKKSGKPGIFELAHNGTLFLDEISEIPMELQGRLLRVLQEKEVRRVGGNKVIPVDVRIITASNRHLHDMVEKELFRKDLYYRINVLALRIPALKERTEDIVLLAEHFIEKFSSVYGKMRLPITEPVRKALASREFEGNIRELENLIERSVIVSSFDQLLQEEESTAMNITKKKESGVYDVPMVIPENSTLKNLEDWYIQKVFQENGQNVQKTCEVLGISRSTLWRKVHK</sequence>
<dbReference type="SUPFAM" id="SSF55785">
    <property type="entry name" value="PYP-like sensor domain (PAS domain)"/>
    <property type="match status" value="1"/>
</dbReference>
<evidence type="ECO:0000313" key="8">
    <source>
        <dbReference type="Proteomes" id="UP000664218"/>
    </source>
</evidence>
<evidence type="ECO:0000256" key="4">
    <source>
        <dbReference type="ARBA" id="ARBA00023163"/>
    </source>
</evidence>
<evidence type="ECO:0000256" key="1">
    <source>
        <dbReference type="ARBA" id="ARBA00022741"/>
    </source>
</evidence>
<dbReference type="CDD" id="cd00009">
    <property type="entry name" value="AAA"/>
    <property type="match status" value="1"/>
</dbReference>
<reference evidence="7" key="1">
    <citation type="submission" date="2021-03" db="EMBL/GenBank/DDBJ databases">
        <title>Proteiniclasticum marinus sp. nov., isolated from tidal flat sediment.</title>
        <authorList>
            <person name="Namirimu T."/>
            <person name="Yang J.-A."/>
            <person name="Yang S.-H."/>
            <person name="Kim Y.-J."/>
            <person name="Kwon K.K."/>
        </authorList>
    </citation>
    <scope>NUCLEOTIDE SEQUENCE</scope>
    <source>
        <strain evidence="7">SCR006</strain>
    </source>
</reference>
<keyword evidence="2" id="KW-0067">ATP-binding</keyword>
<evidence type="ECO:0000259" key="6">
    <source>
        <dbReference type="PROSITE" id="PS50112"/>
    </source>
</evidence>
<evidence type="ECO:0000256" key="3">
    <source>
        <dbReference type="ARBA" id="ARBA00023015"/>
    </source>
</evidence>
<dbReference type="Gene3D" id="3.30.450.20">
    <property type="entry name" value="PAS domain"/>
    <property type="match status" value="1"/>
</dbReference>
<dbReference type="GO" id="GO:0005524">
    <property type="term" value="F:ATP binding"/>
    <property type="evidence" value="ECO:0007669"/>
    <property type="project" value="UniProtKB-KW"/>
</dbReference>
<dbReference type="InterPro" id="IPR027417">
    <property type="entry name" value="P-loop_NTPase"/>
</dbReference>
<dbReference type="PROSITE" id="PS50112">
    <property type="entry name" value="PAS"/>
    <property type="match status" value="1"/>
</dbReference>
<dbReference type="GO" id="GO:0006355">
    <property type="term" value="P:regulation of DNA-templated transcription"/>
    <property type="evidence" value="ECO:0007669"/>
    <property type="project" value="InterPro"/>
</dbReference>
<dbReference type="SUPFAM" id="SSF159800">
    <property type="entry name" value="PrpR receptor domain-like"/>
    <property type="match status" value="1"/>
</dbReference>
<dbReference type="Pfam" id="PF00158">
    <property type="entry name" value="Sigma54_activat"/>
    <property type="match status" value="1"/>
</dbReference>
<keyword evidence="8" id="KW-1185">Reference proteome</keyword>
<dbReference type="InterPro" id="IPR002197">
    <property type="entry name" value="HTH_Fis"/>
</dbReference>
<evidence type="ECO:0000313" key="7">
    <source>
        <dbReference type="EMBL" id="MBO1265457.1"/>
    </source>
</evidence>
<dbReference type="InterPro" id="IPR000014">
    <property type="entry name" value="PAS"/>
</dbReference>
<dbReference type="PANTHER" id="PTHR32071:SF57">
    <property type="entry name" value="C4-DICARBOXYLATE TRANSPORT TRANSCRIPTIONAL REGULATORY PROTEIN DCTD"/>
    <property type="match status" value="1"/>
</dbReference>
<dbReference type="Gene3D" id="1.10.10.60">
    <property type="entry name" value="Homeodomain-like"/>
    <property type="match status" value="1"/>
</dbReference>
<protein>
    <submittedName>
        <fullName evidence="7">Sigma 54-interacting transcriptional regulator</fullName>
    </submittedName>
</protein>
<dbReference type="SMART" id="SM00091">
    <property type="entry name" value="PAS"/>
    <property type="match status" value="1"/>
</dbReference>
<dbReference type="GO" id="GO:0000156">
    <property type="term" value="F:phosphorelay response regulator activity"/>
    <property type="evidence" value="ECO:0007669"/>
    <property type="project" value="InterPro"/>
</dbReference>
<dbReference type="AlphaFoldDB" id="A0A939H708"/>
<dbReference type="Pfam" id="PF25601">
    <property type="entry name" value="AAA_lid_14"/>
    <property type="match status" value="1"/>
</dbReference>
<dbReference type="InterPro" id="IPR035965">
    <property type="entry name" value="PAS-like_dom_sf"/>
</dbReference>
<dbReference type="Pfam" id="PF00989">
    <property type="entry name" value="PAS"/>
    <property type="match status" value="1"/>
</dbReference>
<dbReference type="InterPro" id="IPR002078">
    <property type="entry name" value="Sigma_54_int"/>
</dbReference>
<dbReference type="InterPro" id="IPR003593">
    <property type="entry name" value="AAA+_ATPase"/>
</dbReference>
<proteinExistence type="predicted"/>
<gene>
    <name evidence="7" type="ORF">J3A84_10480</name>
</gene>
<dbReference type="NCBIfam" id="TIGR00229">
    <property type="entry name" value="sensory_box"/>
    <property type="match status" value="1"/>
</dbReference>
<dbReference type="GO" id="GO:0043565">
    <property type="term" value="F:sequence-specific DNA binding"/>
    <property type="evidence" value="ECO:0007669"/>
    <property type="project" value="InterPro"/>
</dbReference>
<accession>A0A939H708</accession>
<dbReference type="RefSeq" id="WP_207599974.1">
    <property type="nucleotide sequence ID" value="NZ_JAFNJU010000007.1"/>
</dbReference>
<evidence type="ECO:0000256" key="2">
    <source>
        <dbReference type="ARBA" id="ARBA00022840"/>
    </source>
</evidence>
<keyword evidence="1" id="KW-0547">Nucleotide-binding</keyword>
<dbReference type="Gene3D" id="3.40.50.300">
    <property type="entry name" value="P-loop containing nucleotide triphosphate hydrolases"/>
    <property type="match status" value="1"/>
</dbReference>
<dbReference type="Gene3D" id="3.40.50.10660">
    <property type="entry name" value="PrpR receptor domain-like"/>
    <property type="match status" value="1"/>
</dbReference>
<dbReference type="Proteomes" id="UP000664218">
    <property type="component" value="Unassembled WGS sequence"/>
</dbReference>
<dbReference type="Gene3D" id="1.10.8.60">
    <property type="match status" value="1"/>
</dbReference>
<dbReference type="InterPro" id="IPR058031">
    <property type="entry name" value="AAA_lid_NorR"/>
</dbReference>
<dbReference type="Pfam" id="PF06506">
    <property type="entry name" value="PrpR_N"/>
    <property type="match status" value="1"/>
</dbReference>